<protein>
    <recommendedName>
        <fullName evidence="7">Nucleotide-diphospho-sugar transferase domain-containing protein</fullName>
    </recommendedName>
</protein>
<name>A0A0G4HQF0_9ALVE</name>
<feature type="transmembrane region" description="Helical" evidence="5">
    <location>
        <begin position="39"/>
        <end position="59"/>
    </location>
</feature>
<dbReference type="GO" id="GO:0006487">
    <property type="term" value="P:protein N-linked glycosylation"/>
    <property type="evidence" value="ECO:0007669"/>
    <property type="project" value="TreeGrafter"/>
</dbReference>
<dbReference type="Gene3D" id="3.90.550.10">
    <property type="entry name" value="Spore Coat Polysaccharide Biosynthesis Protein SpsA, Chain A"/>
    <property type="match status" value="1"/>
</dbReference>
<evidence type="ECO:0008006" key="7">
    <source>
        <dbReference type="Google" id="ProtNLM"/>
    </source>
</evidence>
<dbReference type="GO" id="GO:0016757">
    <property type="term" value="F:glycosyltransferase activity"/>
    <property type="evidence" value="ECO:0007669"/>
    <property type="project" value="UniProtKB-KW"/>
</dbReference>
<evidence type="ECO:0000256" key="1">
    <source>
        <dbReference type="ARBA" id="ARBA00005664"/>
    </source>
</evidence>
<reference evidence="6" key="1">
    <citation type="submission" date="2014-11" db="EMBL/GenBank/DDBJ databases">
        <authorList>
            <person name="Otto D Thomas"/>
            <person name="Naeem Raeece"/>
        </authorList>
    </citation>
    <scope>NUCLEOTIDE SEQUENCE</scope>
</reference>
<dbReference type="Pfam" id="PF05637">
    <property type="entry name" value="Glyco_transf_34"/>
    <property type="match status" value="1"/>
</dbReference>
<evidence type="ECO:0000256" key="4">
    <source>
        <dbReference type="SAM" id="MobiDB-lite"/>
    </source>
</evidence>
<evidence type="ECO:0000256" key="2">
    <source>
        <dbReference type="ARBA" id="ARBA00022676"/>
    </source>
</evidence>
<dbReference type="PANTHER" id="PTHR31306">
    <property type="entry name" value="ALPHA-1,6-MANNOSYLTRANSFERASE MNN11-RELATED"/>
    <property type="match status" value="1"/>
</dbReference>
<keyword evidence="5" id="KW-0812">Transmembrane</keyword>
<dbReference type="InterPro" id="IPR008630">
    <property type="entry name" value="Glyco_trans_34"/>
</dbReference>
<dbReference type="EMBL" id="CDMZ01003502">
    <property type="protein sequence ID" value="CEM46591.1"/>
    <property type="molecule type" value="Genomic_DNA"/>
</dbReference>
<dbReference type="AlphaFoldDB" id="A0A0G4HQF0"/>
<feature type="non-terminal residue" evidence="6">
    <location>
        <position position="499"/>
    </location>
</feature>
<feature type="compositionally biased region" description="Basic and acidic residues" evidence="4">
    <location>
        <begin position="1"/>
        <end position="15"/>
    </location>
</feature>
<keyword evidence="3" id="KW-0808">Transferase</keyword>
<accession>A0A0G4HQF0</accession>
<proteinExistence type="inferred from homology"/>
<keyword evidence="2" id="KW-0328">Glycosyltransferase</keyword>
<dbReference type="PANTHER" id="PTHR31306:SF4">
    <property type="entry name" value="ALPHA-1,2-GALACTOSYLTRANSFERASE"/>
    <property type="match status" value="1"/>
</dbReference>
<evidence type="ECO:0000313" key="6">
    <source>
        <dbReference type="EMBL" id="CEM46591.1"/>
    </source>
</evidence>
<evidence type="ECO:0000256" key="5">
    <source>
        <dbReference type="SAM" id="Phobius"/>
    </source>
</evidence>
<dbReference type="GO" id="GO:0000139">
    <property type="term" value="C:Golgi membrane"/>
    <property type="evidence" value="ECO:0007669"/>
    <property type="project" value="TreeGrafter"/>
</dbReference>
<comment type="similarity">
    <text evidence="1">Belongs to the glycosyltransferase 34 family.</text>
</comment>
<feature type="region of interest" description="Disordered" evidence="4">
    <location>
        <begin position="1"/>
        <end position="33"/>
    </location>
</feature>
<evidence type="ECO:0000256" key="3">
    <source>
        <dbReference type="ARBA" id="ARBA00022679"/>
    </source>
</evidence>
<dbReference type="InterPro" id="IPR029044">
    <property type="entry name" value="Nucleotide-diphossugar_trans"/>
</dbReference>
<keyword evidence="5" id="KW-1133">Transmembrane helix</keyword>
<keyword evidence="5" id="KW-0472">Membrane</keyword>
<sequence length="499" mass="56136">MKVSLRERGKWREMGKGSGTETDEERADGNRLHKKPQPLLSSAAGSLVFFLGFCLGILFKLRFFTPRSTSLLEGDGPKASSSSFEDPFFLAYLPSWANEKNYVFEDIYSPSESQCHTFLYTAGDQLTEVDSFLRLNRVEYCKVHRCCYAHLKCAAEGQGLCESPHFWRYIGVLKARSLPTEVEWVLYMDTDTMITNFEISIENFAGNVVRQANKDRDNAEDVSVFPSLIIGTDASCDNERYPINNGVFLFRPTPFTLYVAQQTLTRRDYLPALKATDAWGAHGLIDQPLLVDVLVQTGQLSPSRMMDACVELEGHRSVLSRRLKTWRPLVCAGKDLCVVPGRQLNSLRRGNKYEDLKVHEWHRGDWVAHFSGVDDPTRRLLLSRTCTATQALGSSEEEQGGKEGEDRWELPAFPLRDEAVKEGDSHRSVCPFDLGAVLSSEDQASVEAEQRQLAEEAAAKRDKEKTLTRVHKAVGEIQTNGETLTRAVDFFIKELGTSV</sequence>
<gene>
    <name evidence="6" type="ORF">Cvel_7965</name>
</gene>
<organism evidence="6">
    <name type="scientific">Chromera velia CCMP2878</name>
    <dbReference type="NCBI Taxonomy" id="1169474"/>
    <lineage>
        <taxon>Eukaryota</taxon>
        <taxon>Sar</taxon>
        <taxon>Alveolata</taxon>
        <taxon>Colpodellida</taxon>
        <taxon>Chromeraceae</taxon>
        <taxon>Chromera</taxon>
    </lineage>
</organism>